<feature type="compositionally biased region" description="Basic and acidic residues" evidence="1">
    <location>
        <begin position="202"/>
        <end position="244"/>
    </location>
</feature>
<reference evidence="2 3" key="1">
    <citation type="submission" date="2024-09" db="EMBL/GenBank/DDBJ databases">
        <title>Rethinking Asexuality: The Enigmatic Case of Functional Sexual Genes in Lepraria (Stereocaulaceae).</title>
        <authorList>
            <person name="Doellman M."/>
            <person name="Sun Y."/>
            <person name="Barcenas-Pena A."/>
            <person name="Lumbsch H.T."/>
            <person name="Grewe F."/>
        </authorList>
    </citation>
    <scope>NUCLEOTIDE SEQUENCE [LARGE SCALE GENOMIC DNA]</scope>
    <source>
        <strain evidence="2 3">Mercado 3170</strain>
    </source>
</reference>
<sequence length="284" mass="32085">MQCCDQILMAKSPDISSIGFRSSSEARQVFIPVPAVKATRKVLATSEKLAREMEAEMRRRTIKQQQETFFAEARELQKTRAIRERKAKRKQQFPPPPFVSPVADAAELKEANQKDSIFFPSLADDDDLCPAWDIMDFSSAAHLAPECGSSKQQSPSRPSLPRIKQLRNMAKRLKCSGKRGHFIGGPSKLARQRRPSLPTSKKNLERKVFETIREAHEPDEKRDEATRKAKGRCTEGSEPGQERHKGPRREKVRVWRAESVAFSCMSGIEGTGIRDTCVMTVMDD</sequence>
<keyword evidence="3" id="KW-1185">Reference proteome</keyword>
<dbReference type="EMBL" id="JBEFKJ010000013">
    <property type="protein sequence ID" value="KAL2042898.1"/>
    <property type="molecule type" value="Genomic_DNA"/>
</dbReference>
<evidence type="ECO:0000256" key="1">
    <source>
        <dbReference type="SAM" id="MobiDB-lite"/>
    </source>
</evidence>
<gene>
    <name evidence="2" type="ORF">N7G274_004658</name>
</gene>
<dbReference type="Proteomes" id="UP001590950">
    <property type="component" value="Unassembled WGS sequence"/>
</dbReference>
<evidence type="ECO:0000313" key="2">
    <source>
        <dbReference type="EMBL" id="KAL2042898.1"/>
    </source>
</evidence>
<organism evidence="2 3">
    <name type="scientific">Stereocaulon virgatum</name>
    <dbReference type="NCBI Taxonomy" id="373712"/>
    <lineage>
        <taxon>Eukaryota</taxon>
        <taxon>Fungi</taxon>
        <taxon>Dikarya</taxon>
        <taxon>Ascomycota</taxon>
        <taxon>Pezizomycotina</taxon>
        <taxon>Lecanoromycetes</taxon>
        <taxon>OSLEUM clade</taxon>
        <taxon>Lecanoromycetidae</taxon>
        <taxon>Lecanorales</taxon>
        <taxon>Lecanorineae</taxon>
        <taxon>Stereocaulaceae</taxon>
        <taxon>Stereocaulon</taxon>
    </lineage>
</organism>
<evidence type="ECO:0008006" key="4">
    <source>
        <dbReference type="Google" id="ProtNLM"/>
    </source>
</evidence>
<feature type="region of interest" description="Disordered" evidence="1">
    <location>
        <begin position="177"/>
        <end position="251"/>
    </location>
</feature>
<accession>A0ABR4AAX6</accession>
<evidence type="ECO:0000313" key="3">
    <source>
        <dbReference type="Proteomes" id="UP001590950"/>
    </source>
</evidence>
<proteinExistence type="predicted"/>
<protein>
    <recommendedName>
        <fullName evidence="4">TPX2 C-terminal domain-containing protein</fullName>
    </recommendedName>
</protein>
<comment type="caution">
    <text evidence="2">The sequence shown here is derived from an EMBL/GenBank/DDBJ whole genome shotgun (WGS) entry which is preliminary data.</text>
</comment>
<name>A0ABR4AAX6_9LECA</name>